<dbReference type="GO" id="GO:0006355">
    <property type="term" value="P:regulation of DNA-templated transcription"/>
    <property type="evidence" value="ECO:0007669"/>
    <property type="project" value="InterPro"/>
</dbReference>
<sequence>MAVGEMAALSLNSLPLGFRFRPTDEELVDYYLRFKINGKDRQVSVIREIDIGMKKTLVFHTGRAPKGKRTNWVMHEYRATLKELDGTNPGQSPFVLCRLFKKQDESIEGLNGDEAEPTVSSPVVQSSPGDTQSELEVTPGPLSSGKHAEMLSTKIEYIMVETSDDMTSDAGKAIACPHNSYSVHDVEDQRIEEIASESDRQLEEDLKMFFASTPEQLDCKIFSPLHSQMQAELGSSYIYCPVGTDCSNGHSDLQLQYGTNESDDVTQFLKNVLNNSGEDATEDFGTENNLASSGGTIMTNVTSDFDGEPYGDAQAQVEKVKLEAGFQGVMSFTENFPGEASIHVETPEVHGTVYLAQAESYNRNVVPFGSAVSSNDLNPNPVVNGDSGPLVIRRRARQLQNPPFADETEVPHAMMCQGAAPRRLRLQRKLQISCSFKSVKYQNNKPEEESKPAVKEEEKAVEQHVTGCVDEPQKIALSGSVDDSKTSQDQGTAMRSYSTSKPGKKKVVSMFSKTGSTWLFSFMFRVVVFAVLFISLTSVWRGLKF</sequence>
<dbReference type="EMBL" id="BTGU01000018">
    <property type="protein sequence ID" value="GMN44276.1"/>
    <property type="molecule type" value="Genomic_DNA"/>
</dbReference>
<evidence type="ECO:0000256" key="1">
    <source>
        <dbReference type="ARBA" id="ARBA00004123"/>
    </source>
</evidence>
<proteinExistence type="predicted"/>
<evidence type="ECO:0000313" key="10">
    <source>
        <dbReference type="Proteomes" id="UP001187192"/>
    </source>
</evidence>
<keyword evidence="10" id="KW-1185">Reference proteome</keyword>
<dbReference type="AlphaFoldDB" id="A0AA88D627"/>
<feature type="compositionally biased region" description="Polar residues" evidence="6">
    <location>
        <begin position="487"/>
        <end position="500"/>
    </location>
</feature>
<keyword evidence="5" id="KW-0539">Nucleus</keyword>
<accession>A0AA88D627</accession>
<gene>
    <name evidence="9" type="ORF">TIFTF001_013467</name>
</gene>
<evidence type="ECO:0000256" key="7">
    <source>
        <dbReference type="SAM" id="Phobius"/>
    </source>
</evidence>
<keyword evidence="7" id="KW-0472">Membrane</keyword>
<keyword evidence="2" id="KW-0805">Transcription regulation</keyword>
<dbReference type="GO" id="GO:0005634">
    <property type="term" value="C:nucleus"/>
    <property type="evidence" value="ECO:0007669"/>
    <property type="project" value="UniProtKB-SubCell"/>
</dbReference>
<dbReference type="Proteomes" id="UP001187192">
    <property type="component" value="Unassembled WGS sequence"/>
</dbReference>
<dbReference type="GO" id="GO:0003677">
    <property type="term" value="F:DNA binding"/>
    <property type="evidence" value="ECO:0007669"/>
    <property type="project" value="UniProtKB-KW"/>
</dbReference>
<name>A0AA88D627_FICCA</name>
<organism evidence="9 10">
    <name type="scientific">Ficus carica</name>
    <name type="common">Common fig</name>
    <dbReference type="NCBI Taxonomy" id="3494"/>
    <lineage>
        <taxon>Eukaryota</taxon>
        <taxon>Viridiplantae</taxon>
        <taxon>Streptophyta</taxon>
        <taxon>Embryophyta</taxon>
        <taxon>Tracheophyta</taxon>
        <taxon>Spermatophyta</taxon>
        <taxon>Magnoliopsida</taxon>
        <taxon>eudicotyledons</taxon>
        <taxon>Gunneridae</taxon>
        <taxon>Pentapetalae</taxon>
        <taxon>rosids</taxon>
        <taxon>fabids</taxon>
        <taxon>Rosales</taxon>
        <taxon>Moraceae</taxon>
        <taxon>Ficeae</taxon>
        <taxon>Ficus</taxon>
    </lineage>
</organism>
<dbReference type="PROSITE" id="PS51005">
    <property type="entry name" value="NAC"/>
    <property type="match status" value="1"/>
</dbReference>
<dbReference type="PANTHER" id="PTHR31989">
    <property type="entry name" value="NAC DOMAIN-CONTAINING PROTEIN 82-RELATED"/>
    <property type="match status" value="1"/>
</dbReference>
<feature type="region of interest" description="Disordered" evidence="6">
    <location>
        <begin position="479"/>
        <end position="500"/>
    </location>
</feature>
<evidence type="ECO:0000256" key="6">
    <source>
        <dbReference type="SAM" id="MobiDB-lite"/>
    </source>
</evidence>
<feature type="domain" description="NAC" evidence="8">
    <location>
        <begin position="1"/>
        <end position="102"/>
    </location>
</feature>
<evidence type="ECO:0000256" key="5">
    <source>
        <dbReference type="ARBA" id="ARBA00023242"/>
    </source>
</evidence>
<evidence type="ECO:0000259" key="8">
    <source>
        <dbReference type="PROSITE" id="PS51005"/>
    </source>
</evidence>
<dbReference type="Gene3D" id="2.170.150.80">
    <property type="entry name" value="NAC domain"/>
    <property type="match status" value="1"/>
</dbReference>
<reference evidence="9" key="1">
    <citation type="submission" date="2023-07" db="EMBL/GenBank/DDBJ databases">
        <title>draft genome sequence of fig (Ficus carica).</title>
        <authorList>
            <person name="Takahashi T."/>
            <person name="Nishimura K."/>
        </authorList>
    </citation>
    <scope>NUCLEOTIDE SEQUENCE</scope>
</reference>
<evidence type="ECO:0000313" key="9">
    <source>
        <dbReference type="EMBL" id="GMN44276.1"/>
    </source>
</evidence>
<dbReference type="SUPFAM" id="SSF101941">
    <property type="entry name" value="NAC domain"/>
    <property type="match status" value="1"/>
</dbReference>
<protein>
    <recommendedName>
        <fullName evidence="8">NAC domain-containing protein</fullName>
    </recommendedName>
</protein>
<evidence type="ECO:0000256" key="2">
    <source>
        <dbReference type="ARBA" id="ARBA00023015"/>
    </source>
</evidence>
<dbReference type="InterPro" id="IPR003441">
    <property type="entry name" value="NAC-dom"/>
</dbReference>
<keyword evidence="7" id="KW-0812">Transmembrane</keyword>
<evidence type="ECO:0000256" key="4">
    <source>
        <dbReference type="ARBA" id="ARBA00023163"/>
    </source>
</evidence>
<comment type="caution">
    <text evidence="9">The sequence shown here is derived from an EMBL/GenBank/DDBJ whole genome shotgun (WGS) entry which is preliminary data.</text>
</comment>
<feature type="transmembrane region" description="Helical" evidence="7">
    <location>
        <begin position="518"/>
        <end position="540"/>
    </location>
</feature>
<keyword evidence="3" id="KW-0238">DNA-binding</keyword>
<feature type="region of interest" description="Disordered" evidence="6">
    <location>
        <begin position="110"/>
        <end position="146"/>
    </location>
</feature>
<dbReference type="Pfam" id="PF02365">
    <property type="entry name" value="NAM"/>
    <property type="match status" value="1"/>
</dbReference>
<keyword evidence="7" id="KW-1133">Transmembrane helix</keyword>
<evidence type="ECO:0000256" key="3">
    <source>
        <dbReference type="ARBA" id="ARBA00023125"/>
    </source>
</evidence>
<dbReference type="InterPro" id="IPR036093">
    <property type="entry name" value="NAC_dom_sf"/>
</dbReference>
<comment type="subcellular location">
    <subcellularLocation>
        <location evidence="1">Nucleus</location>
    </subcellularLocation>
</comment>
<feature type="compositionally biased region" description="Low complexity" evidence="6">
    <location>
        <begin position="117"/>
        <end position="128"/>
    </location>
</feature>
<keyword evidence="4" id="KW-0804">Transcription</keyword>